<dbReference type="PANTHER" id="PTHR12110">
    <property type="entry name" value="HYDROXYPYRUVATE ISOMERASE"/>
    <property type="match status" value="1"/>
</dbReference>
<keyword evidence="3" id="KW-1185">Reference proteome</keyword>
<dbReference type="InterPro" id="IPR050312">
    <property type="entry name" value="IolE/XylAMocC-like"/>
</dbReference>
<dbReference type="PANTHER" id="PTHR12110:SF21">
    <property type="entry name" value="XYLOSE ISOMERASE-LIKE TIM BARREL DOMAIN-CONTAINING PROTEIN"/>
    <property type="match status" value="1"/>
</dbReference>
<dbReference type="InterPro" id="IPR014621">
    <property type="entry name" value="UCP036778_sugar_epimerase"/>
</dbReference>
<organism evidence="2 3">
    <name type="scientific">Chromohalobacter canadensis</name>
    <dbReference type="NCBI Taxonomy" id="141389"/>
    <lineage>
        <taxon>Bacteria</taxon>
        <taxon>Pseudomonadati</taxon>
        <taxon>Pseudomonadota</taxon>
        <taxon>Gammaproteobacteria</taxon>
        <taxon>Oceanospirillales</taxon>
        <taxon>Halomonadaceae</taxon>
        <taxon>Chromohalobacter</taxon>
    </lineage>
</organism>
<dbReference type="EMBL" id="CP140151">
    <property type="protein sequence ID" value="WQH08125.1"/>
    <property type="molecule type" value="Genomic_DNA"/>
</dbReference>
<feature type="domain" description="Xylose isomerase-like TIM barrel" evidence="1">
    <location>
        <begin position="27"/>
        <end position="267"/>
    </location>
</feature>
<dbReference type="Pfam" id="PF01261">
    <property type="entry name" value="AP_endonuc_2"/>
    <property type="match status" value="1"/>
</dbReference>
<dbReference type="SUPFAM" id="SSF51658">
    <property type="entry name" value="Xylose isomerase-like"/>
    <property type="match status" value="1"/>
</dbReference>
<evidence type="ECO:0000313" key="2">
    <source>
        <dbReference type="EMBL" id="WQH08125.1"/>
    </source>
</evidence>
<evidence type="ECO:0000313" key="3">
    <source>
        <dbReference type="Proteomes" id="UP001321908"/>
    </source>
</evidence>
<dbReference type="InterPro" id="IPR036237">
    <property type="entry name" value="Xyl_isomerase-like_sf"/>
</dbReference>
<dbReference type="Proteomes" id="UP001321908">
    <property type="component" value="Chromosome"/>
</dbReference>
<dbReference type="RefSeq" id="WP_246924357.1">
    <property type="nucleotide sequence ID" value="NZ_CP140151.1"/>
</dbReference>
<dbReference type="PIRSF" id="PIRSF036778">
    <property type="entry name" value="UCP036778"/>
    <property type="match status" value="1"/>
</dbReference>
<accession>A0ABZ0Y7T9</accession>
<gene>
    <name evidence="2" type="ORF">SR908_11590</name>
</gene>
<protein>
    <submittedName>
        <fullName evidence="2">TIM barrel protein</fullName>
    </submittedName>
</protein>
<dbReference type="InterPro" id="IPR013022">
    <property type="entry name" value="Xyl_isomerase-like_TIM-brl"/>
</dbReference>
<dbReference type="Gene3D" id="3.20.20.150">
    <property type="entry name" value="Divalent-metal-dependent TIM barrel enzymes"/>
    <property type="match status" value="1"/>
</dbReference>
<name>A0ABZ0Y7T9_9GAMM</name>
<evidence type="ECO:0000259" key="1">
    <source>
        <dbReference type="Pfam" id="PF01261"/>
    </source>
</evidence>
<reference evidence="2 3" key="1">
    <citation type="submission" date="2023-11" db="EMBL/GenBank/DDBJ databases">
        <title>MicrobeMod: A computational toolkit for identifying prokaryotic methylation and restriction-modification with nanopore sequencing.</title>
        <authorList>
            <person name="Crits-Christoph A."/>
            <person name="Kang S.C."/>
            <person name="Lee H."/>
            <person name="Ostrov N."/>
        </authorList>
    </citation>
    <scope>NUCLEOTIDE SEQUENCE [LARGE SCALE GENOMIC DNA]</scope>
    <source>
        <strain evidence="2 3">ATCC 43984</strain>
    </source>
</reference>
<sequence>MSQHAPRFALNHMICPRLSVRELIDGATQLGLSAIELRNDVGDNSIKTLDQAREAGRLARDQGIEILSINALYPFNIWNDEHAEQAENLAQLVDACGGRGLVLCPLVGADHNASEQEKRDGLKEALTALDRILGRYDLQGFVEPLGFPISSLRSKQAAVDTIRELELSHRFSLVHDTFHHAGAGEQALFPEHTGLVHVSGVEDQSVDFETMLDEHRLLVGPHDRLGSIAQVQQLLSAGYDRYISFEPFAPAVCNLDDPFTAIQESMDEICRKLTA</sequence>
<proteinExistence type="predicted"/>